<evidence type="ECO:0000256" key="8">
    <source>
        <dbReference type="ARBA" id="ARBA00013948"/>
    </source>
</evidence>
<gene>
    <name evidence="30" type="ORF">UCRPC4_g06044</name>
</gene>
<evidence type="ECO:0000256" key="20">
    <source>
        <dbReference type="ARBA" id="ARBA00022895"/>
    </source>
</evidence>
<evidence type="ECO:0000259" key="29">
    <source>
        <dbReference type="PROSITE" id="PS50011"/>
    </source>
</evidence>
<dbReference type="Pfam" id="PF06293">
    <property type="entry name" value="Kdo"/>
    <property type="match status" value="1"/>
</dbReference>
<evidence type="ECO:0000256" key="10">
    <source>
        <dbReference type="ARBA" id="ARBA00022454"/>
    </source>
</evidence>
<feature type="domain" description="Protein kinase" evidence="29">
    <location>
        <begin position="36"/>
        <end position="298"/>
    </location>
</feature>
<dbReference type="Gene3D" id="1.10.510.10">
    <property type="entry name" value="Transferase(Phosphotransferase) domain 1"/>
    <property type="match status" value="1"/>
</dbReference>
<evidence type="ECO:0000256" key="15">
    <source>
        <dbReference type="ARBA" id="ARBA00022694"/>
    </source>
</evidence>
<evidence type="ECO:0000256" key="5">
    <source>
        <dbReference type="ARBA" id="ARBA00010630"/>
    </source>
</evidence>
<evidence type="ECO:0000256" key="26">
    <source>
        <dbReference type="ARBA" id="ARBA00033194"/>
    </source>
</evidence>
<comment type="catalytic activity">
    <reaction evidence="27">
        <text>L-threonyl-[protein] + ATP = O-phospho-L-threonyl-[protein] + ADP + H(+)</text>
        <dbReference type="Rhea" id="RHEA:46608"/>
        <dbReference type="Rhea" id="RHEA-COMP:11060"/>
        <dbReference type="Rhea" id="RHEA-COMP:11605"/>
        <dbReference type="ChEBI" id="CHEBI:15378"/>
        <dbReference type="ChEBI" id="CHEBI:30013"/>
        <dbReference type="ChEBI" id="CHEBI:30616"/>
        <dbReference type="ChEBI" id="CHEBI:61977"/>
        <dbReference type="ChEBI" id="CHEBI:456216"/>
        <dbReference type="EC" id="2.7.11.1"/>
    </reaction>
</comment>
<dbReference type="GO" id="GO:0005524">
    <property type="term" value="F:ATP binding"/>
    <property type="evidence" value="ECO:0007669"/>
    <property type="project" value="UniProtKB-KW"/>
</dbReference>
<dbReference type="InterPro" id="IPR022495">
    <property type="entry name" value="Bud32"/>
</dbReference>
<comment type="function">
    <text evidence="1">Component of the EKC/KEOPS complex that is required for the formation of a threonylcarbamoyl group on adenosine at position 37 (t(6)A37) in tRNAs that read codons beginning with adenine. The complex is probably involved in the transfer of the threonylcarbamoyl moiety of threonylcarbamoyl-AMP (TC-AMP) to the N6 group of A37. BUD32 has ATPase activity in the context of the EKC/KEOPS complex and likely plays a supporting role to the catalytic subunit KAE1. The EKC/KEOPS complex also promotes both telomere uncapping and telomere elongation. The complex is required for efficient recruitment of transcriptional coactivators.</text>
</comment>
<evidence type="ECO:0000256" key="16">
    <source>
        <dbReference type="ARBA" id="ARBA00022741"/>
    </source>
</evidence>
<dbReference type="FunFam" id="3.30.200.20:FF:000603">
    <property type="entry name" value="EKC/KEOPS complex subunit bud32"/>
    <property type="match status" value="1"/>
</dbReference>
<keyword evidence="20" id="KW-0779">Telomere</keyword>
<dbReference type="GO" id="GO:0005634">
    <property type="term" value="C:nucleus"/>
    <property type="evidence" value="ECO:0007669"/>
    <property type="project" value="UniProtKB-SubCell"/>
</dbReference>
<evidence type="ECO:0000313" key="31">
    <source>
        <dbReference type="Proteomes" id="UP000053317"/>
    </source>
</evidence>
<keyword evidence="31" id="KW-1185">Reference proteome</keyword>
<dbReference type="NCBIfam" id="TIGR03724">
    <property type="entry name" value="arch_bud32"/>
    <property type="match status" value="1"/>
</dbReference>
<keyword evidence="21" id="KW-0805">Transcription regulation</keyword>
<dbReference type="InterPro" id="IPR011009">
    <property type="entry name" value="Kinase-like_dom_sf"/>
</dbReference>
<evidence type="ECO:0000256" key="13">
    <source>
        <dbReference type="ARBA" id="ARBA00022553"/>
    </source>
</evidence>
<proteinExistence type="inferred from homology"/>
<keyword evidence="16" id="KW-0547">Nucleotide-binding</keyword>
<comment type="caution">
    <text evidence="30">The sequence shown here is derived from an EMBL/GenBank/DDBJ whole genome shotgun (WGS) entry which is preliminary data.</text>
</comment>
<evidence type="ECO:0000256" key="17">
    <source>
        <dbReference type="ARBA" id="ARBA00022777"/>
    </source>
</evidence>
<comment type="subunit">
    <text evidence="6">Component of the EKC/KEOPS complex composed of at least BUD32, CGI121, GON7, KAE1 and PCC1; the whole complex dimerizes.</text>
</comment>
<evidence type="ECO:0000256" key="23">
    <source>
        <dbReference type="ARBA" id="ARBA00023163"/>
    </source>
</evidence>
<keyword evidence="22" id="KW-0010">Activator</keyword>
<evidence type="ECO:0000256" key="12">
    <source>
        <dbReference type="ARBA" id="ARBA00022527"/>
    </source>
</evidence>
<evidence type="ECO:0000256" key="24">
    <source>
        <dbReference type="ARBA" id="ARBA00023242"/>
    </source>
</evidence>
<organism evidence="30 31">
    <name type="scientific">Phaeomoniella chlamydospora</name>
    <name type="common">Phaeoacremonium chlamydosporum</name>
    <dbReference type="NCBI Taxonomy" id="158046"/>
    <lineage>
        <taxon>Eukaryota</taxon>
        <taxon>Fungi</taxon>
        <taxon>Dikarya</taxon>
        <taxon>Ascomycota</taxon>
        <taxon>Pezizomycotina</taxon>
        <taxon>Eurotiomycetes</taxon>
        <taxon>Chaetothyriomycetidae</taxon>
        <taxon>Phaeomoniellales</taxon>
        <taxon>Phaeomoniellaceae</taxon>
        <taxon>Phaeomoniella</taxon>
    </lineage>
</organism>
<evidence type="ECO:0000256" key="7">
    <source>
        <dbReference type="ARBA" id="ARBA00012513"/>
    </source>
</evidence>
<evidence type="ECO:0000256" key="11">
    <source>
        <dbReference type="ARBA" id="ARBA00022490"/>
    </source>
</evidence>
<evidence type="ECO:0000256" key="14">
    <source>
        <dbReference type="ARBA" id="ARBA00022679"/>
    </source>
</evidence>
<dbReference type="PANTHER" id="PTHR12209">
    <property type="entry name" value="NON-SPECIFIC SERINE/THREONINE PROTEIN KINASE"/>
    <property type="match status" value="1"/>
</dbReference>
<dbReference type="SUPFAM" id="SSF56112">
    <property type="entry name" value="Protein kinase-like (PK-like)"/>
    <property type="match status" value="1"/>
</dbReference>
<sequence>MAVLDMTGEAVVVPENSSTEFSSYMPIFPSPFDNTTPKPHLIAQGAESHLYRTSYLFPSQSAALKVRPSKPYRHRVLDQRLTKQRILAEARVLLKLKREGYKNVPGVYALDWTSDGARGAAWLLMEWIEGVTLKEGMLRWERACKEQNLPAGDAMAEQKARAALRRVGVAIAKLHASGVIHGDLTSSNIMMKPRTITSQQTNGDHSDVAPGIELDGEVILIDFGLAQQTVQEEDRAVDLYVLEKAFGSTHPKQEDMFDLEVLRNGYAKVDQTGFSGAKVVLKRLEDVRMRGRKRSMIG</sequence>
<dbReference type="GO" id="GO:0000781">
    <property type="term" value="C:chromosome, telomeric region"/>
    <property type="evidence" value="ECO:0007669"/>
    <property type="project" value="UniProtKB-SubCell"/>
</dbReference>
<dbReference type="PROSITE" id="PS50011">
    <property type="entry name" value="PROTEIN_KINASE_DOM"/>
    <property type="match status" value="1"/>
</dbReference>
<dbReference type="SMART" id="SM00220">
    <property type="entry name" value="S_TKc"/>
    <property type="match status" value="1"/>
</dbReference>
<dbReference type="InterPro" id="IPR008266">
    <property type="entry name" value="Tyr_kinase_AS"/>
</dbReference>
<keyword evidence="17 30" id="KW-0418">Kinase</keyword>
<reference evidence="30 31" key="2">
    <citation type="submission" date="2015-05" db="EMBL/GenBank/DDBJ databases">
        <authorList>
            <person name="Morales-Cruz A."/>
            <person name="Amrine K.C."/>
            <person name="Cantu D."/>
        </authorList>
    </citation>
    <scope>NUCLEOTIDE SEQUENCE [LARGE SCALE GENOMIC DNA]</scope>
    <source>
        <strain evidence="30">UCRPC4</strain>
    </source>
</reference>
<dbReference type="EMBL" id="LCWF01000170">
    <property type="protein sequence ID" value="KKY15936.1"/>
    <property type="molecule type" value="Genomic_DNA"/>
</dbReference>
<dbReference type="EC" id="2.7.11.1" evidence="7"/>
<evidence type="ECO:0000256" key="21">
    <source>
        <dbReference type="ARBA" id="ARBA00023015"/>
    </source>
</evidence>
<comment type="catalytic activity">
    <reaction evidence="28">
        <text>L-seryl-[protein] + ATP = O-phospho-L-seryl-[protein] + ADP + H(+)</text>
        <dbReference type="Rhea" id="RHEA:17989"/>
        <dbReference type="Rhea" id="RHEA-COMP:9863"/>
        <dbReference type="Rhea" id="RHEA-COMP:11604"/>
        <dbReference type="ChEBI" id="CHEBI:15378"/>
        <dbReference type="ChEBI" id="CHEBI:29999"/>
        <dbReference type="ChEBI" id="CHEBI:30616"/>
        <dbReference type="ChEBI" id="CHEBI:83421"/>
        <dbReference type="ChEBI" id="CHEBI:456216"/>
        <dbReference type="EC" id="2.7.11.1"/>
    </reaction>
</comment>
<dbReference type="FunFam" id="1.10.510.10:FF:000845">
    <property type="entry name" value="Probable bifunctional tRNA threonylcarbamoyladenosine biosynthesis protein"/>
    <property type="match status" value="1"/>
</dbReference>
<dbReference type="GO" id="GO:0016787">
    <property type="term" value="F:hydrolase activity"/>
    <property type="evidence" value="ECO:0007669"/>
    <property type="project" value="UniProtKB-KW"/>
</dbReference>
<dbReference type="GO" id="GO:0005829">
    <property type="term" value="C:cytosol"/>
    <property type="evidence" value="ECO:0007669"/>
    <property type="project" value="TreeGrafter"/>
</dbReference>
<evidence type="ECO:0000256" key="25">
    <source>
        <dbReference type="ARBA" id="ARBA00030980"/>
    </source>
</evidence>
<dbReference type="PANTHER" id="PTHR12209:SF0">
    <property type="entry name" value="EKC_KEOPS COMPLEX SUBUNIT TP53RK"/>
    <property type="match status" value="1"/>
</dbReference>
<evidence type="ECO:0000256" key="28">
    <source>
        <dbReference type="ARBA" id="ARBA00048679"/>
    </source>
</evidence>
<dbReference type="Gene3D" id="3.30.200.20">
    <property type="entry name" value="Phosphorylase Kinase, domain 1"/>
    <property type="match status" value="1"/>
</dbReference>
<evidence type="ECO:0000256" key="18">
    <source>
        <dbReference type="ARBA" id="ARBA00022801"/>
    </source>
</evidence>
<evidence type="ECO:0000256" key="3">
    <source>
        <dbReference type="ARBA" id="ARBA00004496"/>
    </source>
</evidence>
<dbReference type="PROSITE" id="PS00109">
    <property type="entry name" value="PROTEIN_KINASE_TYR"/>
    <property type="match status" value="1"/>
</dbReference>
<evidence type="ECO:0000256" key="4">
    <source>
        <dbReference type="ARBA" id="ARBA00004574"/>
    </source>
</evidence>
<accession>A0A0G2E0P4</accession>
<keyword evidence="18" id="KW-0378">Hydrolase</keyword>
<keyword evidence="24" id="KW-0539">Nucleus</keyword>
<keyword evidence="14" id="KW-0808">Transferase</keyword>
<dbReference type="GO" id="GO:0070525">
    <property type="term" value="P:tRNA threonylcarbamoyladenosine metabolic process"/>
    <property type="evidence" value="ECO:0007669"/>
    <property type="project" value="TreeGrafter"/>
</dbReference>
<dbReference type="OrthoDB" id="3399at2759"/>
<dbReference type="GO" id="GO:0000408">
    <property type="term" value="C:EKC/KEOPS complex"/>
    <property type="evidence" value="ECO:0007669"/>
    <property type="project" value="TreeGrafter"/>
</dbReference>
<comment type="similarity">
    <text evidence="5">Belongs to the protein kinase superfamily. BUD32 family.</text>
</comment>
<protein>
    <recommendedName>
        <fullName evidence="9">EKC/KEOPS complex subunit BUD32</fullName>
        <ecNumber evidence="7">2.7.11.1</ecNumber>
    </recommendedName>
    <alternativeName>
        <fullName evidence="25 26">Atypical Serine/threonine protein kinase BUD32</fullName>
    </alternativeName>
    <alternativeName>
        <fullName evidence="8">EKC/KEOPS complex subunit bud32</fullName>
    </alternativeName>
</protein>
<keyword evidence="10" id="KW-0158">Chromosome</keyword>
<keyword evidence="12" id="KW-0723">Serine/threonine-protein kinase</keyword>
<keyword evidence="23" id="KW-0804">Transcription</keyword>
<evidence type="ECO:0000256" key="2">
    <source>
        <dbReference type="ARBA" id="ARBA00004123"/>
    </source>
</evidence>
<keyword evidence="13" id="KW-0597">Phosphoprotein</keyword>
<evidence type="ECO:0000256" key="19">
    <source>
        <dbReference type="ARBA" id="ARBA00022840"/>
    </source>
</evidence>
<evidence type="ECO:0000313" key="30">
    <source>
        <dbReference type="EMBL" id="KKY15936.1"/>
    </source>
</evidence>
<dbReference type="AlphaFoldDB" id="A0A0G2E0P4"/>
<dbReference type="InterPro" id="IPR000719">
    <property type="entry name" value="Prot_kinase_dom"/>
</dbReference>
<reference evidence="30 31" key="1">
    <citation type="submission" date="2015-05" db="EMBL/GenBank/DDBJ databases">
        <title>Distinctive expansion of gene families associated with plant cell wall degradation and secondary metabolism in the genomes of grapevine trunk pathogens.</title>
        <authorList>
            <person name="Lawrence D.P."/>
            <person name="Travadon R."/>
            <person name="Rolshausen P.E."/>
            <person name="Baumgartner K."/>
        </authorList>
    </citation>
    <scope>NUCLEOTIDE SEQUENCE [LARGE SCALE GENOMIC DNA]</scope>
    <source>
        <strain evidence="30">UCRPC4</strain>
    </source>
</reference>
<evidence type="ECO:0000256" key="22">
    <source>
        <dbReference type="ARBA" id="ARBA00023159"/>
    </source>
</evidence>
<comment type="subcellular location">
    <subcellularLocation>
        <location evidence="4">Chromosome</location>
        <location evidence="4">Telomere</location>
    </subcellularLocation>
    <subcellularLocation>
        <location evidence="3">Cytoplasm</location>
    </subcellularLocation>
    <subcellularLocation>
        <location evidence="2">Nucleus</location>
    </subcellularLocation>
</comment>
<dbReference type="GO" id="GO:0004674">
    <property type="term" value="F:protein serine/threonine kinase activity"/>
    <property type="evidence" value="ECO:0007669"/>
    <property type="project" value="UniProtKB-KW"/>
</dbReference>
<evidence type="ECO:0000256" key="6">
    <source>
        <dbReference type="ARBA" id="ARBA00011534"/>
    </source>
</evidence>
<keyword evidence="11" id="KW-0963">Cytoplasm</keyword>
<dbReference type="Proteomes" id="UP000053317">
    <property type="component" value="Unassembled WGS sequence"/>
</dbReference>
<name>A0A0G2E0P4_PHACM</name>
<evidence type="ECO:0000256" key="1">
    <source>
        <dbReference type="ARBA" id="ARBA00003747"/>
    </source>
</evidence>
<keyword evidence="15" id="KW-0819">tRNA processing</keyword>
<evidence type="ECO:0000256" key="9">
    <source>
        <dbReference type="ARBA" id="ARBA00019973"/>
    </source>
</evidence>
<dbReference type="GO" id="GO:0008033">
    <property type="term" value="P:tRNA processing"/>
    <property type="evidence" value="ECO:0007669"/>
    <property type="project" value="UniProtKB-KW"/>
</dbReference>
<keyword evidence="19" id="KW-0067">ATP-binding</keyword>
<evidence type="ECO:0000256" key="27">
    <source>
        <dbReference type="ARBA" id="ARBA00047899"/>
    </source>
</evidence>